<dbReference type="InterPro" id="IPR036779">
    <property type="entry name" value="LysM_dom_sf"/>
</dbReference>
<dbReference type="RefSeq" id="WP_379189573.1">
    <property type="nucleotide sequence ID" value="NZ_JBHSOW010000065.1"/>
</dbReference>
<reference evidence="3" key="1">
    <citation type="journal article" date="2019" name="Int. J. Syst. Evol. Microbiol.">
        <title>The Global Catalogue of Microorganisms (GCM) 10K type strain sequencing project: providing services to taxonomists for standard genome sequencing and annotation.</title>
        <authorList>
            <consortium name="The Broad Institute Genomics Platform"/>
            <consortium name="The Broad Institute Genome Sequencing Center for Infectious Disease"/>
            <person name="Wu L."/>
            <person name="Ma J."/>
        </authorList>
    </citation>
    <scope>NUCLEOTIDE SEQUENCE [LARGE SCALE GENOMIC DNA]</scope>
    <source>
        <strain evidence="3">CGMCC 1.3240</strain>
    </source>
</reference>
<proteinExistence type="predicted"/>
<evidence type="ECO:0000259" key="1">
    <source>
        <dbReference type="PROSITE" id="PS51782"/>
    </source>
</evidence>
<dbReference type="EMBL" id="JBHSOW010000065">
    <property type="protein sequence ID" value="MFC5650982.1"/>
    <property type="molecule type" value="Genomic_DNA"/>
</dbReference>
<evidence type="ECO:0000313" key="3">
    <source>
        <dbReference type="Proteomes" id="UP001596047"/>
    </source>
</evidence>
<dbReference type="Gene3D" id="1.25.10.10">
    <property type="entry name" value="Leucine-rich Repeat Variant"/>
    <property type="match status" value="1"/>
</dbReference>
<protein>
    <submittedName>
        <fullName evidence="2">LysM peptidoglycan-binding domain-containing protein</fullName>
    </submittedName>
</protein>
<keyword evidence="3" id="KW-1185">Reference proteome</keyword>
<name>A0ABW0VYM9_9BACL</name>
<feature type="domain" description="LysM" evidence="1">
    <location>
        <begin position="1"/>
        <end position="44"/>
    </location>
</feature>
<dbReference type="PROSITE" id="PS51782">
    <property type="entry name" value="LYSM"/>
    <property type="match status" value="1"/>
</dbReference>
<dbReference type="SUPFAM" id="SSF54106">
    <property type="entry name" value="LysM domain"/>
    <property type="match status" value="1"/>
</dbReference>
<dbReference type="Pfam" id="PF01476">
    <property type="entry name" value="LysM"/>
    <property type="match status" value="1"/>
</dbReference>
<dbReference type="SMART" id="SM00257">
    <property type="entry name" value="LysM"/>
    <property type="match status" value="1"/>
</dbReference>
<dbReference type="InterPro" id="IPR018392">
    <property type="entry name" value="LysM"/>
</dbReference>
<dbReference type="InterPro" id="IPR016024">
    <property type="entry name" value="ARM-type_fold"/>
</dbReference>
<dbReference type="CDD" id="cd00118">
    <property type="entry name" value="LysM"/>
    <property type="match status" value="2"/>
</dbReference>
<dbReference type="InterPro" id="IPR011989">
    <property type="entry name" value="ARM-like"/>
</dbReference>
<organism evidence="2 3">
    <name type="scientific">Paenibacillus solisilvae</name>
    <dbReference type="NCBI Taxonomy" id="2486751"/>
    <lineage>
        <taxon>Bacteria</taxon>
        <taxon>Bacillati</taxon>
        <taxon>Bacillota</taxon>
        <taxon>Bacilli</taxon>
        <taxon>Bacillales</taxon>
        <taxon>Paenibacillaceae</taxon>
        <taxon>Paenibacillus</taxon>
    </lineage>
</organism>
<accession>A0ABW0VYM9</accession>
<comment type="caution">
    <text evidence="2">The sequence shown here is derived from an EMBL/GenBank/DDBJ whole genome shotgun (WGS) entry which is preliminary data.</text>
</comment>
<evidence type="ECO:0000313" key="2">
    <source>
        <dbReference type="EMBL" id="MFC5650982.1"/>
    </source>
</evidence>
<dbReference type="Gene3D" id="3.10.350.10">
    <property type="entry name" value="LysM domain"/>
    <property type="match status" value="1"/>
</dbReference>
<sequence length="295" mass="32372">MIYTVKAGDTLAGIAANHGTVQNMMANNIICNPNLLFIGQPILIPDSGFEYPKAGGYPYYVAQYGDSIGCLAPQFGQTQAEFAAANQLEGMNHIFEGNEELLVMFNVPNPVELRNSWLETADNAQCQLSPLQEHGIYFIGSFQWEALGDTAVPYLLPLIKHSCSTVRFYAVLSLGRIANGIGTRAALEEAAKDSEADVAELARIALNRYDHVQRYTRRLHYTTADQRLYAEANGQSSSIAVPKGTGVFSLRWNIPSSLNEEGPRGGLLLYDQVQLIYNGQAGYLPRVGYNETVLV</sequence>
<gene>
    <name evidence="2" type="ORF">ACFPYJ_18075</name>
</gene>
<dbReference type="Proteomes" id="UP001596047">
    <property type="component" value="Unassembled WGS sequence"/>
</dbReference>
<dbReference type="SUPFAM" id="SSF48371">
    <property type="entry name" value="ARM repeat"/>
    <property type="match status" value="1"/>
</dbReference>